<evidence type="ECO:0000313" key="3">
    <source>
        <dbReference type="EMBL" id="OGC84994.1"/>
    </source>
</evidence>
<evidence type="ECO:0000256" key="1">
    <source>
        <dbReference type="ARBA" id="ARBA00006738"/>
    </source>
</evidence>
<accession>A0A1F4XTQ2</accession>
<dbReference type="HAMAP" id="MF_00048">
    <property type="entry name" value="UPF0102"/>
    <property type="match status" value="1"/>
</dbReference>
<comment type="caution">
    <text evidence="3">The sequence shown here is derived from an EMBL/GenBank/DDBJ whole genome shotgun (WGS) entry which is preliminary data.</text>
</comment>
<dbReference type="EMBL" id="MEWW01000006">
    <property type="protein sequence ID" value="OGC84994.1"/>
    <property type="molecule type" value="Genomic_DNA"/>
</dbReference>
<dbReference type="Proteomes" id="UP000178091">
    <property type="component" value="Unassembled WGS sequence"/>
</dbReference>
<evidence type="ECO:0000313" key="4">
    <source>
        <dbReference type="Proteomes" id="UP000178091"/>
    </source>
</evidence>
<protein>
    <recommendedName>
        <fullName evidence="2">UPF0102 protein A3F55_01240</fullName>
    </recommendedName>
</protein>
<dbReference type="Gene3D" id="3.40.1350.10">
    <property type="match status" value="1"/>
</dbReference>
<evidence type="ECO:0000256" key="2">
    <source>
        <dbReference type="HAMAP-Rule" id="MF_00048"/>
    </source>
</evidence>
<dbReference type="SUPFAM" id="SSF52980">
    <property type="entry name" value="Restriction endonuclease-like"/>
    <property type="match status" value="1"/>
</dbReference>
<dbReference type="InterPro" id="IPR011335">
    <property type="entry name" value="Restrct_endonuc-II-like"/>
</dbReference>
<dbReference type="AlphaFoldDB" id="A0A1F4XTQ2"/>
<sequence length="121" mass="14082">MPSPKRKIGDIGEGVTSKYLISKGYVILERNYWKPWGEIDIVAKKGSILRFIEVKSISRGTLRPEENMHPAKLKRLHRAVQTYLLDRKVKDTQEWQIDLACVFLDFSTRKARVELIENIVL</sequence>
<gene>
    <name evidence="3" type="ORF">A3F55_01240</name>
</gene>
<dbReference type="GO" id="GO:0003676">
    <property type="term" value="F:nucleic acid binding"/>
    <property type="evidence" value="ECO:0007669"/>
    <property type="project" value="InterPro"/>
</dbReference>
<dbReference type="InterPro" id="IPR003509">
    <property type="entry name" value="UPF0102_YraN-like"/>
</dbReference>
<organism evidence="3 4">
    <name type="scientific">Candidatus Adlerbacteria bacterium RIFCSPHIGHO2_12_FULL_53_18</name>
    <dbReference type="NCBI Taxonomy" id="1797242"/>
    <lineage>
        <taxon>Bacteria</taxon>
        <taxon>Candidatus Adleribacteriota</taxon>
    </lineage>
</organism>
<dbReference type="PANTHER" id="PTHR34039">
    <property type="entry name" value="UPF0102 PROTEIN YRAN"/>
    <property type="match status" value="1"/>
</dbReference>
<dbReference type="InterPro" id="IPR011856">
    <property type="entry name" value="tRNA_endonuc-like_dom_sf"/>
</dbReference>
<dbReference type="PANTHER" id="PTHR34039:SF1">
    <property type="entry name" value="UPF0102 PROTEIN YRAN"/>
    <property type="match status" value="1"/>
</dbReference>
<proteinExistence type="inferred from homology"/>
<comment type="similarity">
    <text evidence="1 2">Belongs to the UPF0102 family.</text>
</comment>
<dbReference type="Pfam" id="PF02021">
    <property type="entry name" value="UPF0102"/>
    <property type="match status" value="1"/>
</dbReference>
<reference evidence="3 4" key="1">
    <citation type="journal article" date="2016" name="Nat. Commun.">
        <title>Thousands of microbial genomes shed light on interconnected biogeochemical processes in an aquifer system.</title>
        <authorList>
            <person name="Anantharaman K."/>
            <person name="Brown C.T."/>
            <person name="Hug L.A."/>
            <person name="Sharon I."/>
            <person name="Castelle C.J."/>
            <person name="Probst A.J."/>
            <person name="Thomas B.C."/>
            <person name="Singh A."/>
            <person name="Wilkins M.J."/>
            <person name="Karaoz U."/>
            <person name="Brodie E.L."/>
            <person name="Williams K.H."/>
            <person name="Hubbard S.S."/>
            <person name="Banfield J.F."/>
        </authorList>
    </citation>
    <scope>NUCLEOTIDE SEQUENCE [LARGE SCALE GENOMIC DNA]</scope>
</reference>
<name>A0A1F4XTQ2_9BACT</name>